<dbReference type="STRING" id="320771.Cflav_PD0105"/>
<keyword evidence="1" id="KW-0732">Signal</keyword>
<keyword evidence="2" id="KW-1133">Transmembrane helix</keyword>
<evidence type="ECO:0000256" key="1">
    <source>
        <dbReference type="ARBA" id="ARBA00022729"/>
    </source>
</evidence>
<evidence type="ECO:0000313" key="4">
    <source>
        <dbReference type="Proteomes" id="UP000003688"/>
    </source>
</evidence>
<protein>
    <recommendedName>
        <fullName evidence="5">DUF2092 domain-containing protein</fullName>
    </recommendedName>
</protein>
<keyword evidence="4" id="KW-1185">Reference proteome</keyword>
<evidence type="ECO:0000256" key="2">
    <source>
        <dbReference type="SAM" id="Phobius"/>
    </source>
</evidence>
<feature type="transmembrane region" description="Helical" evidence="2">
    <location>
        <begin position="12"/>
        <end position="31"/>
    </location>
</feature>
<reference evidence="3 4" key="1">
    <citation type="journal article" date="2011" name="J. Bacteriol.">
        <title>Genome sequence of 'Pedosphaera parvula' Ellin514, an aerobic Verrucomicrobial isolate from pasture soil.</title>
        <authorList>
            <person name="Kant R."/>
            <person name="van Passel M.W."/>
            <person name="Sangwan P."/>
            <person name="Palva A."/>
            <person name="Lucas S."/>
            <person name="Copeland A."/>
            <person name="Lapidus A."/>
            <person name="Glavina Del Rio T."/>
            <person name="Dalin E."/>
            <person name="Tice H."/>
            <person name="Bruce D."/>
            <person name="Goodwin L."/>
            <person name="Pitluck S."/>
            <person name="Chertkov O."/>
            <person name="Larimer F.W."/>
            <person name="Land M.L."/>
            <person name="Hauser L."/>
            <person name="Brettin T.S."/>
            <person name="Detter J.C."/>
            <person name="Han S."/>
            <person name="de Vos W.M."/>
            <person name="Janssen P.H."/>
            <person name="Smidt H."/>
        </authorList>
    </citation>
    <scope>NUCLEOTIDE SEQUENCE [LARGE SCALE GENOMIC DNA]</scope>
    <source>
        <strain evidence="3 4">Ellin514</strain>
    </source>
</reference>
<gene>
    <name evidence="3" type="ORF">Cflav_PD0105</name>
</gene>
<dbReference type="OrthoDB" id="188356at2"/>
<dbReference type="RefSeq" id="WP_007418894.1">
    <property type="nucleotide sequence ID" value="NZ_ABOX02000088.1"/>
</dbReference>
<evidence type="ECO:0000313" key="3">
    <source>
        <dbReference type="EMBL" id="EEF57070.1"/>
    </source>
</evidence>
<proteinExistence type="predicted"/>
<dbReference type="Proteomes" id="UP000003688">
    <property type="component" value="Unassembled WGS sequence"/>
</dbReference>
<keyword evidence="2" id="KW-0812">Transmembrane</keyword>
<dbReference type="EMBL" id="ABOX02000088">
    <property type="protein sequence ID" value="EEF57070.1"/>
    <property type="molecule type" value="Genomic_DNA"/>
</dbReference>
<dbReference type="InterPro" id="IPR019207">
    <property type="entry name" value="DUF2092"/>
</dbReference>
<dbReference type="InterPro" id="IPR029046">
    <property type="entry name" value="LolA/LolB/LppX"/>
</dbReference>
<name>B9XSW1_PEDPL</name>
<evidence type="ECO:0008006" key="5">
    <source>
        <dbReference type="Google" id="ProtNLM"/>
    </source>
</evidence>
<keyword evidence="2" id="KW-0472">Membrane</keyword>
<dbReference type="AlphaFoldDB" id="B9XSW1"/>
<organism evidence="3 4">
    <name type="scientific">Pedosphaera parvula (strain Ellin514)</name>
    <dbReference type="NCBI Taxonomy" id="320771"/>
    <lineage>
        <taxon>Bacteria</taxon>
        <taxon>Pseudomonadati</taxon>
        <taxon>Verrucomicrobiota</taxon>
        <taxon>Pedosphaerae</taxon>
        <taxon>Pedosphaerales</taxon>
        <taxon>Pedosphaeraceae</taxon>
        <taxon>Pedosphaera</taxon>
    </lineage>
</organism>
<dbReference type="Pfam" id="PF09865">
    <property type="entry name" value="DUF2092"/>
    <property type="match status" value="1"/>
</dbReference>
<accession>B9XSW1</accession>
<comment type="caution">
    <text evidence="3">The sequence shown here is derived from an EMBL/GenBank/DDBJ whole genome shotgun (WGS) entry which is preliminary data.</text>
</comment>
<sequence length="267" mass="30891" precursor="true">MRMINSQTRRYFHVAVVVGIVLMVFTTWAWAKDKKDKPAIDPKADELLKRTSDYLAEAKYFSFSAEMWQDDNLMNGQRVQAGRNLDVQIRRPNRWHSELRSTRHSRGIFYNGKTLTLFNRVQNFFGETKVPGTIDEALDYATDRLGMVLPLEDLLVSDPYKNFTKDIISGRYIGPVTVLGVPCEHLAFSEANIDWQIWIEAGPRPVPRKLVITYKDEDNSPEFTAIITAWDFQTKLSDFVFEFEPPASAQKIPIQEVKALKEKEIRR</sequence>
<dbReference type="SUPFAM" id="SSF89392">
    <property type="entry name" value="Prokaryotic lipoproteins and lipoprotein localization factors"/>
    <property type="match status" value="1"/>
</dbReference>